<feature type="compositionally biased region" description="Gly residues" evidence="1">
    <location>
        <begin position="371"/>
        <end position="381"/>
    </location>
</feature>
<dbReference type="InterPro" id="IPR028087">
    <property type="entry name" value="Tad_N"/>
</dbReference>
<dbReference type="PROSITE" id="PS50234">
    <property type="entry name" value="VWFA"/>
    <property type="match status" value="2"/>
</dbReference>
<evidence type="ECO:0000256" key="1">
    <source>
        <dbReference type="SAM" id="MobiDB-lite"/>
    </source>
</evidence>
<feature type="region of interest" description="Disordered" evidence="1">
    <location>
        <begin position="186"/>
        <end position="397"/>
    </location>
</feature>
<accession>A0A2A4YWQ0</accession>
<feature type="domain" description="VWFA" evidence="2">
    <location>
        <begin position="425"/>
        <end position="569"/>
    </location>
</feature>
<gene>
    <name evidence="3" type="ORF">COB13_12530</name>
</gene>
<feature type="compositionally biased region" description="Low complexity" evidence="1">
    <location>
        <begin position="250"/>
        <end position="292"/>
    </location>
</feature>
<evidence type="ECO:0000259" key="2">
    <source>
        <dbReference type="PROSITE" id="PS50234"/>
    </source>
</evidence>
<organism evidence="3">
    <name type="scientific">OCS116 cluster bacterium</name>
    <dbReference type="NCBI Taxonomy" id="2030921"/>
    <lineage>
        <taxon>Bacteria</taxon>
        <taxon>Pseudomonadati</taxon>
        <taxon>Pseudomonadota</taxon>
        <taxon>Alphaproteobacteria</taxon>
        <taxon>OCS116 cluster</taxon>
    </lineage>
</organism>
<sequence length="576" mass="61992">MLAVLMIPLTVFVGGSLDWSQQITTKAKMQSTVDSAILAVARQLTTKKKLTQAEMDSIAKTVFDTNISVAANVKMANFKITLKDDLLRITQQAEVSTSFLKIIDIPTLGVNVVSEVLVKFEGVDIALAVDLSGSMGGNKIQHLRNATVSLLEELTASNLTEMRVAFVPWTRGVNLKGYYYKVTKPAAQNARRPQARERNTSQAKNVPQAKNAPQARNVPQARNSGDRNHGDNNSGNDNHGYRNDGDRNRGNNNSGNDNVGNYNSGDRNRGNYNSGNGNIGNRNSGNGNVGDRNSGHRNKGNDNKGNGNVGNNNDGHRNKGNGNKGNANTGNKNDGHRNKGNHNSGNDNKGNYNHGNGNVGDYNMGNYHHGNGPGAGSGSGSGTPNEPENTCVGTRADGKLRADNTTIEHPLENKCPSAKLIPLTNLLEVKNNKTGQKRLEAIANSWTTDGGTGSHNGMYWAAATLNSAFYPIFGTKTPKDPKSIKKYIIIMTDGLNNSSNFNTQMLAACAQAKAQGISIYSIVLMEKASSVVNTFRACATADASGREYFIQTDNSALLKEDFRRIVAEIGQFYLSK</sequence>
<comment type="caution">
    <text evidence="3">The sequence shown here is derived from an EMBL/GenBank/DDBJ whole genome shotgun (WGS) entry which is preliminary data.</text>
</comment>
<dbReference type="SUPFAM" id="SSF53300">
    <property type="entry name" value="vWA-like"/>
    <property type="match status" value="1"/>
</dbReference>
<dbReference type="InterPro" id="IPR036465">
    <property type="entry name" value="vWFA_dom_sf"/>
</dbReference>
<feature type="compositionally biased region" description="Polar residues" evidence="1">
    <location>
        <begin position="341"/>
        <end position="356"/>
    </location>
</feature>
<dbReference type="EMBL" id="NVUS01000018">
    <property type="protein sequence ID" value="PCI98909.1"/>
    <property type="molecule type" value="Genomic_DNA"/>
</dbReference>
<feature type="compositionally biased region" description="Polar residues" evidence="1">
    <location>
        <begin position="383"/>
        <end position="392"/>
    </location>
</feature>
<dbReference type="InterPro" id="IPR002035">
    <property type="entry name" value="VWF_A"/>
</dbReference>
<feature type="domain" description="VWFA" evidence="2">
    <location>
        <begin position="124"/>
        <end position="170"/>
    </location>
</feature>
<protein>
    <recommendedName>
        <fullName evidence="2">VWFA domain-containing protein</fullName>
    </recommendedName>
</protein>
<dbReference type="Pfam" id="PF13400">
    <property type="entry name" value="Tad"/>
    <property type="match status" value="1"/>
</dbReference>
<dbReference type="Pfam" id="PF01469">
    <property type="entry name" value="Pentapeptide_2"/>
    <property type="match status" value="1"/>
</dbReference>
<proteinExistence type="predicted"/>
<reference evidence="3" key="2">
    <citation type="journal article" date="2018" name="ISME J.">
        <title>A dynamic microbial community with high functional redundancy inhabits the cold, oxic subseafloor aquifer.</title>
        <authorList>
            <person name="Tully B.J."/>
            <person name="Wheat C.G."/>
            <person name="Glazer B.T."/>
            <person name="Huber J.A."/>
        </authorList>
    </citation>
    <scope>NUCLEOTIDE SEQUENCE</scope>
    <source>
        <strain evidence="3">NORP83</strain>
    </source>
</reference>
<evidence type="ECO:0000313" key="3">
    <source>
        <dbReference type="EMBL" id="PCI98909.1"/>
    </source>
</evidence>
<dbReference type="InterPro" id="IPR002989">
    <property type="entry name" value="Mycobac_pentapep"/>
</dbReference>
<reference key="1">
    <citation type="submission" date="2017-08" db="EMBL/GenBank/DDBJ databases">
        <title>A dynamic microbial community with high functional redundancy inhabits the cold, oxic subseafloor aquifer.</title>
        <authorList>
            <person name="Tully B.J."/>
            <person name="Wheat C.G."/>
            <person name="Glazer B.T."/>
            <person name="Huber J.A."/>
        </authorList>
    </citation>
    <scope>NUCLEOTIDE SEQUENCE [LARGE SCALE GENOMIC DNA]</scope>
</reference>
<name>A0A2A4YWQ0_9PROT</name>
<dbReference type="Gene3D" id="3.40.50.410">
    <property type="entry name" value="von Willebrand factor, type A domain"/>
    <property type="match status" value="2"/>
</dbReference>
<feature type="compositionally biased region" description="Low complexity" evidence="1">
    <location>
        <begin position="303"/>
        <end position="313"/>
    </location>
</feature>
<feature type="compositionally biased region" description="Basic and acidic residues" evidence="1">
    <location>
        <begin position="239"/>
        <end position="249"/>
    </location>
</feature>
<feature type="compositionally biased region" description="Low complexity" evidence="1">
    <location>
        <begin position="320"/>
        <end position="332"/>
    </location>
</feature>
<dbReference type="AlphaFoldDB" id="A0A2A4YWQ0"/>